<gene>
    <name evidence="1" type="ORF">M5K25_000795</name>
</gene>
<evidence type="ECO:0000313" key="1">
    <source>
        <dbReference type="EMBL" id="KAL0928868.1"/>
    </source>
</evidence>
<evidence type="ECO:0000313" key="2">
    <source>
        <dbReference type="Proteomes" id="UP001552299"/>
    </source>
</evidence>
<dbReference type="Proteomes" id="UP001552299">
    <property type="component" value="Unassembled WGS sequence"/>
</dbReference>
<dbReference type="AlphaFoldDB" id="A0ABD0VWR8"/>
<keyword evidence="2" id="KW-1185">Reference proteome</keyword>
<proteinExistence type="predicted"/>
<organism evidence="1 2">
    <name type="scientific">Dendrobium thyrsiflorum</name>
    <name type="common">Pinecone-like raceme dendrobium</name>
    <name type="synonym">Orchid</name>
    <dbReference type="NCBI Taxonomy" id="117978"/>
    <lineage>
        <taxon>Eukaryota</taxon>
        <taxon>Viridiplantae</taxon>
        <taxon>Streptophyta</taxon>
        <taxon>Embryophyta</taxon>
        <taxon>Tracheophyta</taxon>
        <taxon>Spermatophyta</taxon>
        <taxon>Magnoliopsida</taxon>
        <taxon>Liliopsida</taxon>
        <taxon>Asparagales</taxon>
        <taxon>Orchidaceae</taxon>
        <taxon>Epidendroideae</taxon>
        <taxon>Malaxideae</taxon>
        <taxon>Dendrobiinae</taxon>
        <taxon>Dendrobium</taxon>
    </lineage>
</organism>
<sequence>MGLEKGRCTEDSVSFHVRKPSFLPVFTVCGEEVYRKQGRELLEFMQKRGFEVNYYRRRVRSERVEESTRLGGKGKGKVEEV</sequence>
<name>A0ABD0VWR8_DENTH</name>
<protein>
    <submittedName>
        <fullName evidence="1">Uncharacterized protein</fullName>
    </submittedName>
</protein>
<accession>A0ABD0VWR8</accession>
<dbReference type="EMBL" id="JANQDX010000001">
    <property type="protein sequence ID" value="KAL0928868.1"/>
    <property type="molecule type" value="Genomic_DNA"/>
</dbReference>
<comment type="caution">
    <text evidence="1">The sequence shown here is derived from an EMBL/GenBank/DDBJ whole genome shotgun (WGS) entry which is preliminary data.</text>
</comment>
<reference evidence="1 2" key="1">
    <citation type="journal article" date="2024" name="Plant Biotechnol. J.">
        <title>Dendrobium thyrsiflorum genome and its molecular insights into genes involved in important horticultural traits.</title>
        <authorList>
            <person name="Chen B."/>
            <person name="Wang J.Y."/>
            <person name="Zheng P.J."/>
            <person name="Li K.L."/>
            <person name="Liang Y.M."/>
            <person name="Chen X.F."/>
            <person name="Zhang C."/>
            <person name="Zhao X."/>
            <person name="He X."/>
            <person name="Zhang G.Q."/>
            <person name="Liu Z.J."/>
            <person name="Xu Q."/>
        </authorList>
    </citation>
    <scope>NUCLEOTIDE SEQUENCE [LARGE SCALE GENOMIC DNA]</scope>
    <source>
        <strain evidence="1">GZMU011</strain>
    </source>
</reference>